<gene>
    <name evidence="1" type="ORF">FC44_GL001388</name>
</gene>
<dbReference type="RefSeq" id="WP_157055112.1">
    <property type="nucleotide sequence ID" value="NZ_AZGN01000005.1"/>
</dbReference>
<protein>
    <recommendedName>
        <fullName evidence="3">Bacteriocin-type signal sequence</fullName>
    </recommendedName>
</protein>
<keyword evidence="2" id="KW-1185">Reference proteome</keyword>
<sequence>MKDTVKFEKLDCNQLSKIVGGKRKKHHPWYWSIQEFGRGFLAGLASKYNL</sequence>
<reference evidence="1 2" key="1">
    <citation type="journal article" date="2015" name="Genome Announc.">
        <title>Expanding the biotechnology potential of lactobacilli through comparative genomics of 213 strains and associated genera.</title>
        <authorList>
            <person name="Sun Z."/>
            <person name="Harris H.M."/>
            <person name="McCann A."/>
            <person name="Guo C."/>
            <person name="Argimon S."/>
            <person name="Zhang W."/>
            <person name="Yang X."/>
            <person name="Jeffery I.B."/>
            <person name="Cooney J.C."/>
            <person name="Kagawa T.F."/>
            <person name="Liu W."/>
            <person name="Song Y."/>
            <person name="Salvetti E."/>
            <person name="Wrobel A."/>
            <person name="Rasinkangas P."/>
            <person name="Parkhill J."/>
            <person name="Rea M.C."/>
            <person name="O'Sullivan O."/>
            <person name="Ritari J."/>
            <person name="Douillard F.P."/>
            <person name="Paul Ross R."/>
            <person name="Yang R."/>
            <person name="Briner A.E."/>
            <person name="Felis G.E."/>
            <person name="de Vos W.M."/>
            <person name="Barrangou R."/>
            <person name="Klaenhammer T.R."/>
            <person name="Caufield P.W."/>
            <person name="Cui Y."/>
            <person name="Zhang H."/>
            <person name="O'Toole P.W."/>
        </authorList>
    </citation>
    <scope>NUCLEOTIDE SEQUENCE [LARGE SCALE GENOMIC DNA]</scope>
    <source>
        <strain evidence="1 2">DSM 6629</strain>
    </source>
</reference>
<accession>A0ABR5PT97</accession>
<comment type="caution">
    <text evidence="1">The sequence shown here is derived from an EMBL/GenBank/DDBJ whole genome shotgun (WGS) entry which is preliminary data.</text>
</comment>
<evidence type="ECO:0000313" key="2">
    <source>
        <dbReference type="Proteomes" id="UP000051735"/>
    </source>
</evidence>
<dbReference type="EMBL" id="AZGN01000005">
    <property type="protein sequence ID" value="KRM34301.1"/>
    <property type="molecule type" value="Genomic_DNA"/>
</dbReference>
<dbReference type="Proteomes" id="UP000051735">
    <property type="component" value="Unassembled WGS sequence"/>
</dbReference>
<evidence type="ECO:0000313" key="1">
    <source>
        <dbReference type="EMBL" id="KRM34301.1"/>
    </source>
</evidence>
<proteinExistence type="predicted"/>
<name>A0ABR5PT97_9LACO</name>
<evidence type="ECO:0008006" key="3">
    <source>
        <dbReference type="Google" id="ProtNLM"/>
    </source>
</evidence>
<dbReference type="GeneID" id="75116204"/>
<organism evidence="1 2">
    <name type="scientific">Lactobacillus intestinalis DSM 6629</name>
    <dbReference type="NCBI Taxonomy" id="1423761"/>
    <lineage>
        <taxon>Bacteria</taxon>
        <taxon>Bacillati</taxon>
        <taxon>Bacillota</taxon>
        <taxon>Bacilli</taxon>
        <taxon>Lactobacillales</taxon>
        <taxon>Lactobacillaceae</taxon>
        <taxon>Lactobacillus</taxon>
    </lineage>
</organism>